<dbReference type="Proteomes" id="UP000184123">
    <property type="component" value="Unassembled WGS sequence"/>
</dbReference>
<keyword evidence="1" id="KW-1133">Transmembrane helix</keyword>
<reference evidence="3 4" key="1">
    <citation type="submission" date="2016-11" db="EMBL/GenBank/DDBJ databases">
        <authorList>
            <person name="Jaros S."/>
            <person name="Januszkiewicz K."/>
            <person name="Wedrychowicz H."/>
        </authorList>
    </citation>
    <scope>NUCLEOTIDE SEQUENCE [LARGE SCALE GENOMIC DNA]</scope>
    <source>
        <strain evidence="3 4">DSM 4740</strain>
    </source>
</reference>
<keyword evidence="1" id="KW-0472">Membrane</keyword>
<keyword evidence="5" id="KW-1185">Reference proteome</keyword>
<feature type="transmembrane region" description="Helical" evidence="1">
    <location>
        <begin position="54"/>
        <end position="76"/>
    </location>
</feature>
<accession>A0A1M7MMK0</accession>
<evidence type="ECO:0000313" key="5">
    <source>
        <dbReference type="Proteomes" id="UP000321726"/>
    </source>
</evidence>
<proteinExistence type="predicted"/>
<dbReference type="EMBL" id="FRCA01000018">
    <property type="protein sequence ID" value="SHM92106.1"/>
    <property type="molecule type" value="Genomic_DNA"/>
</dbReference>
<feature type="transmembrane region" description="Helical" evidence="1">
    <location>
        <begin position="7"/>
        <end position="28"/>
    </location>
</feature>
<evidence type="ECO:0008006" key="6">
    <source>
        <dbReference type="Google" id="ProtNLM"/>
    </source>
</evidence>
<dbReference type="STRING" id="44933.SAMN05660971_04275"/>
<evidence type="ECO:0000256" key="1">
    <source>
        <dbReference type="SAM" id="Phobius"/>
    </source>
</evidence>
<reference evidence="2 5" key="2">
    <citation type="submission" date="2019-07" db="EMBL/GenBank/DDBJ databases">
        <title>Whole genome shotgun sequence of Halomonas cupida NBRC 102219.</title>
        <authorList>
            <person name="Hosoyama A."/>
            <person name="Uohara A."/>
            <person name="Ohji S."/>
            <person name="Ichikawa N."/>
        </authorList>
    </citation>
    <scope>NUCLEOTIDE SEQUENCE [LARGE SCALE GENOMIC DNA]</scope>
    <source>
        <strain evidence="2 5">NBRC 102219</strain>
    </source>
</reference>
<evidence type="ECO:0000313" key="3">
    <source>
        <dbReference type="EMBL" id="SHM92106.1"/>
    </source>
</evidence>
<keyword evidence="1" id="KW-0812">Transmembrane</keyword>
<evidence type="ECO:0000313" key="4">
    <source>
        <dbReference type="Proteomes" id="UP000184123"/>
    </source>
</evidence>
<dbReference type="Proteomes" id="UP000321726">
    <property type="component" value="Unassembled WGS sequence"/>
</dbReference>
<evidence type="ECO:0000313" key="2">
    <source>
        <dbReference type="EMBL" id="GEN26106.1"/>
    </source>
</evidence>
<dbReference type="AlphaFoldDB" id="A0A1M7MMK0"/>
<protein>
    <recommendedName>
        <fullName evidence="6">TM2 domain-containing protein</fullName>
    </recommendedName>
</protein>
<dbReference type="EMBL" id="BJXU01000188">
    <property type="protein sequence ID" value="GEN26106.1"/>
    <property type="molecule type" value="Genomic_DNA"/>
</dbReference>
<gene>
    <name evidence="2" type="ORF">HCU01_40550</name>
    <name evidence="3" type="ORF">SAMN05660971_04275</name>
</gene>
<organism evidence="3 4">
    <name type="scientific">Halomonas cupida</name>
    <dbReference type="NCBI Taxonomy" id="44933"/>
    <lineage>
        <taxon>Bacteria</taxon>
        <taxon>Pseudomonadati</taxon>
        <taxon>Pseudomonadota</taxon>
        <taxon>Gammaproteobacteria</taxon>
        <taxon>Oceanospirillales</taxon>
        <taxon>Halomonadaceae</taxon>
        <taxon>Halomonas</taxon>
    </lineage>
</organism>
<sequence>MEKSQKRYGVAVCLIGLFGLLGIHHFYLGRWLHGLADLAMTATATYLLVTGQELLGWGVLAVDGIHTLIVMIMLLVGAYRDGLGRIVAHPGQPLTSH</sequence>
<dbReference type="OrthoDB" id="2004788at2"/>
<name>A0A1M7MMK0_9GAMM</name>
<dbReference type="RefSeq" id="WP_073437243.1">
    <property type="nucleotide sequence ID" value="NZ_BJXU01000188.1"/>
</dbReference>